<evidence type="ECO:0000313" key="2">
    <source>
        <dbReference type="EnsemblFungi" id="EJT72545"/>
    </source>
</evidence>
<reference evidence="3" key="1">
    <citation type="submission" date="2010-07" db="EMBL/GenBank/DDBJ databases">
        <title>The genome sequence of Gaeumannomyces graminis var. tritici strain R3-111a-1.</title>
        <authorList>
            <consortium name="The Broad Institute Genome Sequencing Platform"/>
            <person name="Ma L.-J."/>
            <person name="Dead R."/>
            <person name="Young S."/>
            <person name="Zeng Q."/>
            <person name="Koehrsen M."/>
            <person name="Alvarado L."/>
            <person name="Berlin A."/>
            <person name="Chapman S.B."/>
            <person name="Chen Z."/>
            <person name="Freedman E."/>
            <person name="Gellesch M."/>
            <person name="Goldberg J."/>
            <person name="Griggs A."/>
            <person name="Gujja S."/>
            <person name="Heilman E.R."/>
            <person name="Heiman D."/>
            <person name="Hepburn T."/>
            <person name="Howarth C."/>
            <person name="Jen D."/>
            <person name="Larson L."/>
            <person name="Mehta T."/>
            <person name="Neiman D."/>
            <person name="Pearson M."/>
            <person name="Roberts A."/>
            <person name="Saif S."/>
            <person name="Shea T."/>
            <person name="Shenoy N."/>
            <person name="Sisk P."/>
            <person name="Stolte C."/>
            <person name="Sykes S."/>
            <person name="Walk T."/>
            <person name="White J."/>
            <person name="Yandava C."/>
            <person name="Haas B."/>
            <person name="Nusbaum C."/>
            <person name="Birren B."/>
        </authorList>
    </citation>
    <scope>NUCLEOTIDE SEQUENCE [LARGE SCALE GENOMIC DNA]</scope>
    <source>
        <strain evidence="3">R3-111a-1</strain>
    </source>
</reference>
<protein>
    <submittedName>
        <fullName evidence="1 2">Uncharacterized protein</fullName>
    </submittedName>
</protein>
<dbReference type="EnsemblFungi" id="EJT72545">
    <property type="protein sequence ID" value="EJT72545"/>
    <property type="gene ID" value="GGTG_09409"/>
</dbReference>
<evidence type="ECO:0000313" key="3">
    <source>
        <dbReference type="Proteomes" id="UP000006039"/>
    </source>
</evidence>
<reference evidence="2" key="5">
    <citation type="submission" date="2018-04" db="UniProtKB">
        <authorList>
            <consortium name="EnsemblFungi"/>
        </authorList>
    </citation>
    <scope>IDENTIFICATION</scope>
    <source>
        <strain evidence="2">R3-111a-1</strain>
    </source>
</reference>
<dbReference type="AlphaFoldDB" id="J3P7B4"/>
<dbReference type="Proteomes" id="UP000006039">
    <property type="component" value="Unassembled WGS sequence"/>
</dbReference>
<evidence type="ECO:0000313" key="1">
    <source>
        <dbReference type="EMBL" id="EJT72545.1"/>
    </source>
</evidence>
<reference evidence="2" key="4">
    <citation type="journal article" date="2015" name="G3 (Bethesda)">
        <title>Genome sequences of three phytopathogenic species of the Magnaporthaceae family of fungi.</title>
        <authorList>
            <person name="Okagaki L.H."/>
            <person name="Nunes C.C."/>
            <person name="Sailsbery J."/>
            <person name="Clay B."/>
            <person name="Brown D."/>
            <person name="John T."/>
            <person name="Oh Y."/>
            <person name="Young N."/>
            <person name="Fitzgerald M."/>
            <person name="Haas B.J."/>
            <person name="Zeng Q."/>
            <person name="Young S."/>
            <person name="Adiconis X."/>
            <person name="Fan L."/>
            <person name="Levin J.Z."/>
            <person name="Mitchell T.K."/>
            <person name="Okubara P.A."/>
            <person name="Farman M.L."/>
            <person name="Kohn L.M."/>
            <person name="Birren B."/>
            <person name="Ma L.-J."/>
            <person name="Dean R.A."/>
        </authorList>
    </citation>
    <scope>NUCLEOTIDE SEQUENCE</scope>
    <source>
        <strain evidence="2">R3-111a-1</strain>
    </source>
</reference>
<gene>
    <name evidence="2" type="primary">20349867</name>
    <name evidence="1" type="ORF">GGTG_09409</name>
</gene>
<dbReference type="HOGENOM" id="CLU_1948951_0_0_1"/>
<dbReference type="VEuPathDB" id="FungiDB:GGTG_09409"/>
<dbReference type="GeneID" id="20349867"/>
<proteinExistence type="predicted"/>
<reference evidence="1" key="3">
    <citation type="submission" date="2010-09" db="EMBL/GenBank/DDBJ databases">
        <title>Annotation of Gaeumannomyces graminis var. tritici R3-111a-1.</title>
        <authorList>
            <consortium name="The Broad Institute Genome Sequencing Platform"/>
            <person name="Ma L.-J."/>
            <person name="Dead R."/>
            <person name="Young S.K."/>
            <person name="Zeng Q."/>
            <person name="Gargeya S."/>
            <person name="Fitzgerald M."/>
            <person name="Haas B."/>
            <person name="Abouelleil A."/>
            <person name="Alvarado L."/>
            <person name="Arachchi H.M."/>
            <person name="Berlin A."/>
            <person name="Brown A."/>
            <person name="Chapman S.B."/>
            <person name="Chen Z."/>
            <person name="Dunbar C."/>
            <person name="Freedman E."/>
            <person name="Gearin G."/>
            <person name="Gellesch M."/>
            <person name="Goldberg J."/>
            <person name="Griggs A."/>
            <person name="Gujja S."/>
            <person name="Heiman D."/>
            <person name="Howarth C."/>
            <person name="Larson L."/>
            <person name="Lui A."/>
            <person name="MacDonald P.J.P."/>
            <person name="Mehta T."/>
            <person name="Montmayeur A."/>
            <person name="Murphy C."/>
            <person name="Neiman D."/>
            <person name="Pearson M."/>
            <person name="Priest M."/>
            <person name="Roberts A."/>
            <person name="Saif S."/>
            <person name="Shea T."/>
            <person name="Shenoy N."/>
            <person name="Sisk P."/>
            <person name="Stolte C."/>
            <person name="Sykes S."/>
            <person name="Yandava C."/>
            <person name="Wortman J."/>
            <person name="Nusbaum C."/>
            <person name="Birren B."/>
        </authorList>
    </citation>
    <scope>NUCLEOTIDE SEQUENCE</scope>
    <source>
        <strain evidence="1">R3-111a-1</strain>
    </source>
</reference>
<keyword evidence="3" id="KW-1185">Reference proteome</keyword>
<name>J3P7B4_GAET3</name>
<dbReference type="RefSeq" id="XP_009225519.1">
    <property type="nucleotide sequence ID" value="XM_009227255.1"/>
</dbReference>
<organism evidence="1">
    <name type="scientific">Gaeumannomyces tritici (strain R3-111a-1)</name>
    <name type="common">Wheat and barley take-all root rot fungus</name>
    <name type="synonym">Gaeumannomyces graminis var. tritici</name>
    <dbReference type="NCBI Taxonomy" id="644352"/>
    <lineage>
        <taxon>Eukaryota</taxon>
        <taxon>Fungi</taxon>
        <taxon>Dikarya</taxon>
        <taxon>Ascomycota</taxon>
        <taxon>Pezizomycotina</taxon>
        <taxon>Sordariomycetes</taxon>
        <taxon>Sordariomycetidae</taxon>
        <taxon>Magnaporthales</taxon>
        <taxon>Magnaporthaceae</taxon>
        <taxon>Gaeumannomyces</taxon>
    </lineage>
</organism>
<dbReference type="eggNOG" id="ENOG502T6B8">
    <property type="taxonomic scope" value="Eukaryota"/>
</dbReference>
<dbReference type="EMBL" id="GL385399">
    <property type="protein sequence ID" value="EJT72545.1"/>
    <property type="molecule type" value="Genomic_DNA"/>
</dbReference>
<reference evidence="1" key="2">
    <citation type="submission" date="2010-07" db="EMBL/GenBank/DDBJ databases">
        <authorList>
            <consortium name="The Broad Institute Genome Sequencing Platform"/>
            <consortium name="Broad Institute Genome Sequencing Center for Infectious Disease"/>
            <person name="Ma L.-J."/>
            <person name="Dead R."/>
            <person name="Young S."/>
            <person name="Zeng Q."/>
            <person name="Koehrsen M."/>
            <person name="Alvarado L."/>
            <person name="Berlin A."/>
            <person name="Chapman S.B."/>
            <person name="Chen Z."/>
            <person name="Freedman E."/>
            <person name="Gellesch M."/>
            <person name="Goldberg J."/>
            <person name="Griggs A."/>
            <person name="Gujja S."/>
            <person name="Heilman E.R."/>
            <person name="Heiman D."/>
            <person name="Hepburn T."/>
            <person name="Howarth C."/>
            <person name="Jen D."/>
            <person name="Larson L."/>
            <person name="Mehta T."/>
            <person name="Neiman D."/>
            <person name="Pearson M."/>
            <person name="Roberts A."/>
            <person name="Saif S."/>
            <person name="Shea T."/>
            <person name="Shenoy N."/>
            <person name="Sisk P."/>
            <person name="Stolte C."/>
            <person name="Sykes S."/>
            <person name="Walk T."/>
            <person name="White J."/>
            <person name="Yandava C."/>
            <person name="Haas B."/>
            <person name="Nusbaum C."/>
            <person name="Birren B."/>
        </authorList>
    </citation>
    <scope>NUCLEOTIDE SEQUENCE</scope>
    <source>
        <strain evidence="1">R3-111a-1</strain>
    </source>
</reference>
<dbReference type="OrthoDB" id="10522979at2759"/>
<sequence length="129" mass="14589">MNQRAPPRAKLRAGCNKVVTIDRQGDGGRRVKENIFCHEIEEATSNLSSACFPLERRQILYQKKRLPMFRGSAVQTACERDRDPGAWGVYFSGNGRVHSSQHNAAARAPRGGSWICMEPPKMRRRVGHR</sequence>
<accession>J3P7B4</accession>